<name>X1F4Y0_9ZZZZ</name>
<organism evidence="3">
    <name type="scientific">marine sediment metagenome</name>
    <dbReference type="NCBI Taxonomy" id="412755"/>
    <lineage>
        <taxon>unclassified sequences</taxon>
        <taxon>metagenomes</taxon>
        <taxon>ecological metagenomes</taxon>
    </lineage>
</organism>
<sequence length="101" mass="11501">MPKKKEKMMVVPTVCVYHDEKDENLIVEVELPGVKKKDVKLSMTDEGFCVTGERADSIYQACYRFLHEITLDEAKAKFDSGLLTITVPFQKPPKPKEIAIE</sequence>
<accession>X1F4Y0</accession>
<dbReference type="InterPro" id="IPR007052">
    <property type="entry name" value="CS_dom"/>
</dbReference>
<dbReference type="SUPFAM" id="SSF49764">
    <property type="entry name" value="HSP20-like chaperones"/>
    <property type="match status" value="1"/>
</dbReference>
<evidence type="ECO:0000259" key="1">
    <source>
        <dbReference type="PROSITE" id="PS01031"/>
    </source>
</evidence>
<dbReference type="Pfam" id="PF00011">
    <property type="entry name" value="HSP20"/>
    <property type="match status" value="1"/>
</dbReference>
<proteinExistence type="predicted"/>
<dbReference type="PROSITE" id="PS01031">
    <property type="entry name" value="SHSP"/>
    <property type="match status" value="1"/>
</dbReference>
<reference evidence="3" key="1">
    <citation type="journal article" date="2014" name="Front. Microbiol.">
        <title>High frequency of phylogenetically diverse reductive dehalogenase-homologous genes in deep subseafloor sedimentary metagenomes.</title>
        <authorList>
            <person name="Kawai M."/>
            <person name="Futagami T."/>
            <person name="Toyoda A."/>
            <person name="Takaki Y."/>
            <person name="Nishi S."/>
            <person name="Hori S."/>
            <person name="Arai W."/>
            <person name="Tsubouchi T."/>
            <person name="Morono Y."/>
            <person name="Uchiyama I."/>
            <person name="Ito T."/>
            <person name="Fujiyama A."/>
            <person name="Inagaki F."/>
            <person name="Takami H."/>
        </authorList>
    </citation>
    <scope>NUCLEOTIDE SEQUENCE</scope>
    <source>
        <strain evidence="3">Expedition CK06-06</strain>
    </source>
</reference>
<dbReference type="InterPro" id="IPR008978">
    <property type="entry name" value="HSP20-like_chaperone"/>
</dbReference>
<comment type="caution">
    <text evidence="3">The sequence shown here is derived from an EMBL/GenBank/DDBJ whole genome shotgun (WGS) entry which is preliminary data.</text>
</comment>
<dbReference type="AlphaFoldDB" id="X1F4Y0"/>
<evidence type="ECO:0000259" key="2">
    <source>
        <dbReference type="PROSITE" id="PS51203"/>
    </source>
</evidence>
<protein>
    <submittedName>
        <fullName evidence="3">Uncharacterized protein</fullName>
    </submittedName>
</protein>
<feature type="domain" description="SHSP" evidence="1">
    <location>
        <begin position="5"/>
        <end position="101"/>
    </location>
</feature>
<feature type="domain" description="CS" evidence="2">
    <location>
        <begin position="9"/>
        <end position="101"/>
    </location>
</feature>
<dbReference type="Gene3D" id="2.60.40.790">
    <property type="match status" value="1"/>
</dbReference>
<gene>
    <name evidence="3" type="ORF">S03H2_24676</name>
</gene>
<dbReference type="CDD" id="cd06464">
    <property type="entry name" value="ACD_sHsps-like"/>
    <property type="match status" value="1"/>
</dbReference>
<evidence type="ECO:0000313" key="3">
    <source>
        <dbReference type="EMBL" id="GAH40696.1"/>
    </source>
</evidence>
<dbReference type="EMBL" id="BARU01013774">
    <property type="protein sequence ID" value="GAH40696.1"/>
    <property type="molecule type" value="Genomic_DNA"/>
</dbReference>
<dbReference type="PROSITE" id="PS51203">
    <property type="entry name" value="CS"/>
    <property type="match status" value="1"/>
</dbReference>
<dbReference type="InterPro" id="IPR002068">
    <property type="entry name" value="A-crystallin/Hsp20_dom"/>
</dbReference>